<proteinExistence type="predicted"/>
<evidence type="ECO:0000313" key="1">
    <source>
        <dbReference type="EMBL" id="AKJ64165.1"/>
    </source>
</evidence>
<dbReference type="EMBL" id="CP010904">
    <property type="protein sequence ID" value="AKJ64165.1"/>
    <property type="molecule type" value="Genomic_DNA"/>
</dbReference>
<evidence type="ECO:0000313" key="2">
    <source>
        <dbReference type="Proteomes" id="UP000035268"/>
    </source>
</evidence>
<keyword evidence="2" id="KW-1185">Reference proteome</keyword>
<organism evidence="1 2">
    <name type="scientific">Kiritimatiella glycovorans</name>
    <dbReference type="NCBI Taxonomy" id="1307763"/>
    <lineage>
        <taxon>Bacteria</taxon>
        <taxon>Pseudomonadati</taxon>
        <taxon>Kiritimatiellota</taxon>
        <taxon>Kiritimatiellia</taxon>
        <taxon>Kiritimatiellales</taxon>
        <taxon>Kiritimatiellaceae</taxon>
        <taxon>Kiritimatiella</taxon>
    </lineage>
</organism>
<dbReference type="KEGG" id="vbl:L21SP4_00902"/>
<accession>A0A0G3EH73</accession>
<dbReference type="Proteomes" id="UP000035268">
    <property type="component" value="Chromosome"/>
</dbReference>
<gene>
    <name evidence="1" type="ORF">L21SP4_00902</name>
</gene>
<name>A0A0G3EH73_9BACT</name>
<sequence length="83" mass="9275">MDNSRNVFLSGFGATPWTGFLEDESLFVVERSRDVTLCNLIEDWLPGKPENKQPAIRAVLNDGTTFQSGPNTRAVLFKITSEE</sequence>
<dbReference type="AlphaFoldDB" id="A0A0G3EH73"/>
<reference evidence="1 2" key="2">
    <citation type="journal article" date="2016" name="ISME J.">
        <title>Characterization of the first cultured representative of Verrucomicrobia subdivision 5 indicates the proposal of a novel phylum.</title>
        <authorList>
            <person name="Spring S."/>
            <person name="Bunk B."/>
            <person name="Sproer C."/>
            <person name="Schumann P."/>
            <person name="Rohde M."/>
            <person name="Tindall B.J."/>
            <person name="Klenk H.P."/>
        </authorList>
    </citation>
    <scope>NUCLEOTIDE SEQUENCE [LARGE SCALE GENOMIC DNA]</scope>
    <source>
        <strain evidence="1 2">L21-Fru-AB</strain>
    </source>
</reference>
<dbReference type="RefSeq" id="WP_052881524.1">
    <property type="nucleotide sequence ID" value="NZ_CP010904.1"/>
</dbReference>
<protein>
    <submittedName>
        <fullName evidence="1">Uncharacterized protein</fullName>
    </submittedName>
</protein>
<reference evidence="2" key="1">
    <citation type="submission" date="2015-02" db="EMBL/GenBank/DDBJ databases">
        <title>Description and complete genome sequence of the first cultured representative of the subdivision 5 of the Verrucomicrobia phylum.</title>
        <authorList>
            <person name="Spring S."/>
            <person name="Bunk B."/>
            <person name="Sproer C."/>
            <person name="Klenk H.-P."/>
        </authorList>
    </citation>
    <scope>NUCLEOTIDE SEQUENCE [LARGE SCALE GENOMIC DNA]</scope>
    <source>
        <strain evidence="2">L21-Fru-AB</strain>
    </source>
</reference>
<dbReference type="STRING" id="1307763.L21SP4_00902"/>